<dbReference type="InterPro" id="IPR011989">
    <property type="entry name" value="ARM-like"/>
</dbReference>
<dbReference type="InterPro" id="IPR016024">
    <property type="entry name" value="ARM-type_fold"/>
</dbReference>
<gene>
    <name evidence="2" type="ORF">J7I42_24745</name>
</gene>
<reference evidence="2 3" key="1">
    <citation type="submission" date="2021-03" db="EMBL/GenBank/DDBJ databases">
        <title>Assistant Professor.</title>
        <authorList>
            <person name="Huq M.A."/>
        </authorList>
    </citation>
    <scope>NUCLEOTIDE SEQUENCE [LARGE SCALE GENOMIC DNA]</scope>
    <source>
        <strain evidence="2 3">MAH-29</strain>
    </source>
</reference>
<proteinExistence type="predicted"/>
<dbReference type="SUPFAM" id="SSF48371">
    <property type="entry name" value="ARM repeat"/>
    <property type="match status" value="1"/>
</dbReference>
<feature type="region of interest" description="Disordered" evidence="1">
    <location>
        <begin position="82"/>
        <end position="101"/>
    </location>
</feature>
<sequence length="266" mass="29559">MSNELENYLRNNLDQLDRKKPDAAILSRILQEMETKKSNVPTGIVVSFRLLKWAAACLLVTACGLGLWYFKKGPAVKEVVQRQTPEKPALPQSEKEPEPASVIRDPVEPSAIAIVDENLAQRKKALVNKVNGKQTVLLAGLNNTASAASRINAISATSKLKRKANTIIDALVEILNKDPNTNVRLAALDGLTRFYREAYVRKKLVASLKQQHDPLVQINLINLLTRMRESDILSQLEEMVKDDNTNKAVKDVAYSGMLQLRPGINN</sequence>
<comment type="caution">
    <text evidence="2">The sequence shown here is derived from an EMBL/GenBank/DDBJ whole genome shotgun (WGS) entry which is preliminary data.</text>
</comment>
<evidence type="ECO:0000313" key="3">
    <source>
        <dbReference type="Proteomes" id="UP000677244"/>
    </source>
</evidence>
<name>A0ABS3Z287_9BACT</name>
<dbReference type="EMBL" id="JAGHKO010000010">
    <property type="protein sequence ID" value="MBO9203516.1"/>
    <property type="molecule type" value="Genomic_DNA"/>
</dbReference>
<evidence type="ECO:0000313" key="2">
    <source>
        <dbReference type="EMBL" id="MBO9203516.1"/>
    </source>
</evidence>
<organism evidence="2 3">
    <name type="scientific">Niastella soli</name>
    <dbReference type="NCBI Taxonomy" id="2821487"/>
    <lineage>
        <taxon>Bacteria</taxon>
        <taxon>Pseudomonadati</taxon>
        <taxon>Bacteroidota</taxon>
        <taxon>Chitinophagia</taxon>
        <taxon>Chitinophagales</taxon>
        <taxon>Chitinophagaceae</taxon>
        <taxon>Niastella</taxon>
    </lineage>
</organism>
<protein>
    <submittedName>
        <fullName evidence="2">HEAT repeat domain-containing protein</fullName>
    </submittedName>
</protein>
<dbReference type="RefSeq" id="WP_209141570.1">
    <property type="nucleotide sequence ID" value="NZ_JAGHKO010000010.1"/>
</dbReference>
<keyword evidence="3" id="KW-1185">Reference proteome</keyword>
<evidence type="ECO:0000256" key="1">
    <source>
        <dbReference type="SAM" id="MobiDB-lite"/>
    </source>
</evidence>
<dbReference type="Pfam" id="PF13646">
    <property type="entry name" value="HEAT_2"/>
    <property type="match status" value="1"/>
</dbReference>
<dbReference type="Proteomes" id="UP000677244">
    <property type="component" value="Unassembled WGS sequence"/>
</dbReference>
<dbReference type="Gene3D" id="1.25.10.10">
    <property type="entry name" value="Leucine-rich Repeat Variant"/>
    <property type="match status" value="1"/>
</dbReference>
<accession>A0ABS3Z287</accession>